<reference evidence="1 2" key="1">
    <citation type="submission" date="2022-01" db="EMBL/GenBank/DDBJ databases">
        <title>Whole genome-based taxonomy of the Shewanellaceae.</title>
        <authorList>
            <person name="Martin-Rodriguez A.J."/>
        </authorList>
    </citation>
    <scope>NUCLEOTIDE SEQUENCE [LARGE SCALE GENOMIC DNA]</scope>
    <source>
        <strain evidence="1 2">DSM 17177</strain>
    </source>
</reference>
<dbReference type="EMBL" id="JAKIKS010000046">
    <property type="protein sequence ID" value="MCL1125362.1"/>
    <property type="molecule type" value="Genomic_DNA"/>
</dbReference>
<keyword evidence="2" id="KW-1185">Reference proteome</keyword>
<comment type="caution">
    <text evidence="1">The sequence shown here is derived from an EMBL/GenBank/DDBJ whole genome shotgun (WGS) entry which is preliminary data.</text>
</comment>
<gene>
    <name evidence="1" type="ORF">L2764_12950</name>
</gene>
<proteinExistence type="predicted"/>
<protein>
    <submittedName>
        <fullName evidence="1">Uncharacterized protein</fullName>
    </submittedName>
</protein>
<dbReference type="Proteomes" id="UP001203423">
    <property type="component" value="Unassembled WGS sequence"/>
</dbReference>
<evidence type="ECO:0000313" key="1">
    <source>
        <dbReference type="EMBL" id="MCL1125362.1"/>
    </source>
</evidence>
<dbReference type="RefSeq" id="WP_248940677.1">
    <property type="nucleotide sequence ID" value="NZ_JAKIKS010000046.1"/>
</dbReference>
<name>A0ABT0LCE7_9GAMM</name>
<evidence type="ECO:0000313" key="2">
    <source>
        <dbReference type="Proteomes" id="UP001203423"/>
    </source>
</evidence>
<accession>A0ABT0LCE7</accession>
<sequence length="307" mass="35135">MTLFSSSFVYALPETCSYSEVMDNQEIDKAQIAACPTQWLSRAISRFVKKQYWQNQPTQSFADLGEKISLVSFFNEDLFLNTLVKSNSNDPVFKNFIELDLQKGLGSRCGAMQQKRIDTEMAAAGLTLPKPIFQSCDEYQNLISQDEQRLQDKINSLYPKYFRVFSCRGPYLMRGDFGSIGLVLKDAVFQRATMTLSGNLTEGKQTSSIEYLRNAEYDELKAIYEAHVWGPLTFNDFHSVLVPKGQKEKIRAVLVSNHHDLLAENVIEYEIEALQGQRKFGSYEYDKKFSLTGHYFLDDDGICKNQM</sequence>
<organism evidence="1 2">
    <name type="scientific">Shewanella surugensis</name>
    <dbReference type="NCBI Taxonomy" id="212020"/>
    <lineage>
        <taxon>Bacteria</taxon>
        <taxon>Pseudomonadati</taxon>
        <taxon>Pseudomonadota</taxon>
        <taxon>Gammaproteobacteria</taxon>
        <taxon>Alteromonadales</taxon>
        <taxon>Shewanellaceae</taxon>
        <taxon>Shewanella</taxon>
    </lineage>
</organism>